<sequence length="331" mass="37627">MVLRCPVKYFNRIGLFRTLRPFQDACTFEGGGIRWISFGQQYTREQQDQILRVLNNSSEKELRKLSISPLNVMRILHHREENSGFANMDHVGAIDGMQTRGLARICEAILYGKKPQERRPPDRGNSIIPLITLDRIEASRFCCCLGNCRTPLRTVSVTDILAIDVSPPFITWAHVTRENFVLALDRVQFLDEKMRPHLYNYYDAVQQVLRQLPSASLYVVEQKAQRHKGEVAHSQSQLTVQAMLVALLSHGKQLQPQVISIKSSAITNLFSLNVGNERVSGQGTLKKLVEDGTISFQGNLKSIYFKETSVNREHYCGVLLLARAFYMLAMT</sequence>
<keyword evidence="2" id="KW-1185">Reference proteome</keyword>
<dbReference type="EMBL" id="CM023488">
    <property type="protein sequence ID" value="KAH6925008.1"/>
    <property type="molecule type" value="Genomic_DNA"/>
</dbReference>
<evidence type="ECO:0000313" key="1">
    <source>
        <dbReference type="EMBL" id="KAH6925008.1"/>
    </source>
</evidence>
<gene>
    <name evidence="1" type="ORF">HPB50_027160</name>
</gene>
<comment type="caution">
    <text evidence="1">The sequence shown here is derived from an EMBL/GenBank/DDBJ whole genome shotgun (WGS) entry which is preliminary data.</text>
</comment>
<proteinExistence type="predicted"/>
<reference evidence="1" key="1">
    <citation type="submission" date="2020-05" db="EMBL/GenBank/DDBJ databases">
        <title>Large-scale comparative analyses of tick genomes elucidate their genetic diversity and vector capacities.</title>
        <authorList>
            <person name="Jia N."/>
            <person name="Wang J."/>
            <person name="Shi W."/>
            <person name="Du L."/>
            <person name="Sun Y."/>
            <person name="Zhan W."/>
            <person name="Jiang J."/>
            <person name="Wang Q."/>
            <person name="Zhang B."/>
            <person name="Ji P."/>
            <person name="Sakyi L.B."/>
            <person name="Cui X."/>
            <person name="Yuan T."/>
            <person name="Jiang B."/>
            <person name="Yang W."/>
            <person name="Lam T.T.-Y."/>
            <person name="Chang Q."/>
            <person name="Ding S."/>
            <person name="Wang X."/>
            <person name="Zhu J."/>
            <person name="Ruan X."/>
            <person name="Zhao L."/>
            <person name="Wei J."/>
            <person name="Que T."/>
            <person name="Du C."/>
            <person name="Cheng J."/>
            <person name="Dai P."/>
            <person name="Han X."/>
            <person name="Huang E."/>
            <person name="Gao Y."/>
            <person name="Liu J."/>
            <person name="Shao H."/>
            <person name="Ye R."/>
            <person name="Li L."/>
            <person name="Wei W."/>
            <person name="Wang X."/>
            <person name="Wang C."/>
            <person name="Yang T."/>
            <person name="Huo Q."/>
            <person name="Li W."/>
            <person name="Guo W."/>
            <person name="Chen H."/>
            <person name="Zhou L."/>
            <person name="Ni X."/>
            <person name="Tian J."/>
            <person name="Zhou Y."/>
            <person name="Sheng Y."/>
            <person name="Liu T."/>
            <person name="Pan Y."/>
            <person name="Xia L."/>
            <person name="Li J."/>
            <person name="Zhao F."/>
            <person name="Cao W."/>
        </authorList>
    </citation>
    <scope>NUCLEOTIDE SEQUENCE</scope>
    <source>
        <strain evidence="1">Hyas-2018</strain>
    </source>
</reference>
<organism evidence="1 2">
    <name type="scientific">Hyalomma asiaticum</name>
    <name type="common">Tick</name>
    <dbReference type="NCBI Taxonomy" id="266040"/>
    <lineage>
        <taxon>Eukaryota</taxon>
        <taxon>Metazoa</taxon>
        <taxon>Ecdysozoa</taxon>
        <taxon>Arthropoda</taxon>
        <taxon>Chelicerata</taxon>
        <taxon>Arachnida</taxon>
        <taxon>Acari</taxon>
        <taxon>Parasitiformes</taxon>
        <taxon>Ixodida</taxon>
        <taxon>Ixodoidea</taxon>
        <taxon>Ixodidae</taxon>
        <taxon>Hyalomminae</taxon>
        <taxon>Hyalomma</taxon>
    </lineage>
</organism>
<evidence type="ECO:0000313" key="2">
    <source>
        <dbReference type="Proteomes" id="UP000821845"/>
    </source>
</evidence>
<dbReference type="Proteomes" id="UP000821845">
    <property type="component" value="Chromosome 8"/>
</dbReference>
<accession>A0ACB7RUF7</accession>
<name>A0ACB7RUF7_HYAAI</name>
<protein>
    <submittedName>
        <fullName evidence="1">Uncharacterized protein</fullName>
    </submittedName>
</protein>